<dbReference type="CDD" id="cd04166">
    <property type="entry name" value="CysN_ATPS"/>
    <property type="match status" value="1"/>
</dbReference>
<keyword evidence="3 8" id="KW-0548">Nucleotidyltransferase</keyword>
<dbReference type="Pfam" id="PF22594">
    <property type="entry name" value="GTP-eEF1A_C"/>
    <property type="match status" value="1"/>
</dbReference>
<dbReference type="InterPro" id="IPR005225">
    <property type="entry name" value="Small_GTP-bd"/>
</dbReference>
<dbReference type="GO" id="GO:0004781">
    <property type="term" value="F:sulfate adenylyltransferase (ATP) activity"/>
    <property type="evidence" value="ECO:0007669"/>
    <property type="project" value="UniProtKB-EC"/>
</dbReference>
<name>A0A3D9S390_9FLAO</name>
<proteinExistence type="predicted"/>
<keyword evidence="4" id="KW-0547">Nucleotide-binding</keyword>
<evidence type="ECO:0000256" key="2">
    <source>
        <dbReference type="ARBA" id="ARBA00022679"/>
    </source>
</evidence>
<evidence type="ECO:0000256" key="6">
    <source>
        <dbReference type="ARBA" id="ARBA00023134"/>
    </source>
</evidence>
<dbReference type="InterPro" id="IPR054696">
    <property type="entry name" value="GTP-eEF1A_C"/>
</dbReference>
<sequence length="417" mass="46974">MLDKNQLLRFTTAGSVDDGKSTLIGRLLYDSKSIFEDQLDAIEATSKRRGHEGVDLALFTDGLRDEREQGITIDVAYRYFTTPKRKFIIADTPGHIQYTRNMVTGASTANAAIILIDARHGVIEQTKRHSFIASLLQIPHIIVCINKMDLVDYNEERFNEIMTAYEEISSKMLIKDVRYIPISALKGDNVVNRSQNMDWYSGAPLLNVLETLHISSDINKIDARFPVQTVIRPQNDTHRDYRGYAGRIASGIFKPGQEIVVLPSGFTSVIKSIDTFSGSLQEAFAPMSVVITLEDDIDVSRGDLIAKKNNMPQVSQDIDVMLCWFNNSPAKPRAKYKIQHTSNEQKALIKEVVYKVNIDTYERDIEDKELTMNAICRVKIRTTKPLMIDAYRTNRTTGSIILVDETTNETVAAGMIV</sequence>
<dbReference type="InterPro" id="IPR027417">
    <property type="entry name" value="P-loop_NTPase"/>
</dbReference>
<evidence type="ECO:0000313" key="8">
    <source>
        <dbReference type="EMBL" id="REE83102.1"/>
    </source>
</evidence>
<evidence type="ECO:0000256" key="4">
    <source>
        <dbReference type="ARBA" id="ARBA00022741"/>
    </source>
</evidence>
<dbReference type="EMBL" id="QTTQ01000009">
    <property type="protein sequence ID" value="REE83102.1"/>
    <property type="molecule type" value="Genomic_DNA"/>
</dbReference>
<evidence type="ECO:0000256" key="3">
    <source>
        <dbReference type="ARBA" id="ARBA00022695"/>
    </source>
</evidence>
<dbReference type="InterPro" id="IPR009001">
    <property type="entry name" value="Transl_elong_EF1A/Init_IF2_C"/>
</dbReference>
<dbReference type="InterPro" id="IPR050100">
    <property type="entry name" value="TRAFAC_GTPase_members"/>
</dbReference>
<dbReference type="CDD" id="cd03695">
    <property type="entry name" value="CysN_NodQ_II"/>
    <property type="match status" value="1"/>
</dbReference>
<dbReference type="Gene3D" id="3.40.50.300">
    <property type="entry name" value="P-loop containing nucleotide triphosphate hydrolases"/>
    <property type="match status" value="1"/>
</dbReference>
<dbReference type="InterPro" id="IPR044138">
    <property type="entry name" value="CysN_II"/>
</dbReference>
<evidence type="ECO:0000256" key="1">
    <source>
        <dbReference type="ARBA" id="ARBA00012391"/>
    </source>
</evidence>
<dbReference type="Gene3D" id="2.40.30.10">
    <property type="entry name" value="Translation factors"/>
    <property type="match status" value="2"/>
</dbReference>
<dbReference type="AlphaFoldDB" id="A0A3D9S390"/>
<accession>A0A3D9S390</accession>
<dbReference type="CDD" id="cd04095">
    <property type="entry name" value="CysN_NoDQ_III"/>
    <property type="match status" value="1"/>
</dbReference>
<dbReference type="OrthoDB" id="9804504at2"/>
<keyword evidence="5" id="KW-0067">ATP-binding</keyword>
<evidence type="ECO:0000259" key="7">
    <source>
        <dbReference type="PROSITE" id="PS51722"/>
    </source>
</evidence>
<evidence type="ECO:0000313" key="9">
    <source>
        <dbReference type="Proteomes" id="UP000256429"/>
    </source>
</evidence>
<dbReference type="Proteomes" id="UP000256429">
    <property type="component" value="Unassembled WGS sequence"/>
</dbReference>
<dbReference type="InterPro" id="IPR031157">
    <property type="entry name" value="G_TR_CS"/>
</dbReference>
<evidence type="ECO:0000256" key="5">
    <source>
        <dbReference type="ARBA" id="ARBA00022840"/>
    </source>
</evidence>
<dbReference type="PROSITE" id="PS00301">
    <property type="entry name" value="G_TR_1"/>
    <property type="match status" value="1"/>
</dbReference>
<dbReference type="SUPFAM" id="SSF50447">
    <property type="entry name" value="Translation proteins"/>
    <property type="match status" value="1"/>
</dbReference>
<dbReference type="FunFam" id="3.40.50.300:FF:000119">
    <property type="entry name" value="Sulfate adenylyltransferase subunit 1"/>
    <property type="match status" value="1"/>
</dbReference>
<organism evidence="8 9">
    <name type="scientific">Lutibacter oceani</name>
    <dbReference type="NCBI Taxonomy" id="1853311"/>
    <lineage>
        <taxon>Bacteria</taxon>
        <taxon>Pseudomonadati</taxon>
        <taxon>Bacteroidota</taxon>
        <taxon>Flavobacteriia</taxon>
        <taxon>Flavobacteriales</taxon>
        <taxon>Flavobacteriaceae</taxon>
        <taxon>Lutibacter</taxon>
    </lineage>
</organism>
<dbReference type="PANTHER" id="PTHR23115">
    <property type="entry name" value="TRANSLATION FACTOR"/>
    <property type="match status" value="1"/>
</dbReference>
<dbReference type="SUPFAM" id="SSF50465">
    <property type="entry name" value="EF-Tu/eEF-1alpha/eIF2-gamma C-terminal domain"/>
    <property type="match status" value="1"/>
</dbReference>
<dbReference type="EC" id="2.7.7.4" evidence="1"/>
<keyword evidence="6" id="KW-0342">GTP-binding</keyword>
<comment type="caution">
    <text evidence="8">The sequence shown here is derived from an EMBL/GenBank/DDBJ whole genome shotgun (WGS) entry which is preliminary data.</text>
</comment>
<keyword evidence="2 8" id="KW-0808">Transferase</keyword>
<dbReference type="PROSITE" id="PS51722">
    <property type="entry name" value="G_TR_2"/>
    <property type="match status" value="1"/>
</dbReference>
<keyword evidence="9" id="KW-1185">Reference proteome</keyword>
<dbReference type="GO" id="GO:0003924">
    <property type="term" value="F:GTPase activity"/>
    <property type="evidence" value="ECO:0007669"/>
    <property type="project" value="InterPro"/>
</dbReference>
<dbReference type="NCBIfam" id="TIGR00231">
    <property type="entry name" value="small_GTP"/>
    <property type="match status" value="1"/>
</dbReference>
<dbReference type="InterPro" id="IPR000795">
    <property type="entry name" value="T_Tr_GTP-bd_dom"/>
</dbReference>
<feature type="domain" description="Tr-type G" evidence="7">
    <location>
        <begin position="5"/>
        <end position="217"/>
    </location>
</feature>
<dbReference type="PRINTS" id="PR00315">
    <property type="entry name" value="ELONGATNFCT"/>
</dbReference>
<dbReference type="GO" id="GO:0005525">
    <property type="term" value="F:GTP binding"/>
    <property type="evidence" value="ECO:0007669"/>
    <property type="project" value="UniProtKB-KW"/>
</dbReference>
<dbReference type="RefSeq" id="WP_115877787.1">
    <property type="nucleotide sequence ID" value="NZ_QTTQ01000009.1"/>
</dbReference>
<dbReference type="GO" id="GO:0006790">
    <property type="term" value="P:sulfur compound metabolic process"/>
    <property type="evidence" value="ECO:0007669"/>
    <property type="project" value="InterPro"/>
</dbReference>
<reference evidence="8 9" key="1">
    <citation type="submission" date="2018-08" db="EMBL/GenBank/DDBJ databases">
        <title>Genomic Encyclopedia of Type Strains, Phase III (KMG-III): the genomes of soil and plant-associated and newly described type strains.</title>
        <authorList>
            <person name="Whitman W."/>
        </authorList>
    </citation>
    <scope>NUCLEOTIDE SEQUENCE [LARGE SCALE GENOMIC DNA]</scope>
    <source>
        <strain evidence="8 9">325-5</strain>
    </source>
</reference>
<dbReference type="GO" id="GO:0005524">
    <property type="term" value="F:ATP binding"/>
    <property type="evidence" value="ECO:0007669"/>
    <property type="project" value="UniProtKB-KW"/>
</dbReference>
<protein>
    <recommendedName>
        <fullName evidence="1">sulfate adenylyltransferase</fullName>
        <ecNumber evidence="1">2.7.7.4</ecNumber>
    </recommendedName>
</protein>
<dbReference type="NCBIfam" id="TIGR02034">
    <property type="entry name" value="CysN"/>
    <property type="match status" value="1"/>
</dbReference>
<dbReference type="Pfam" id="PF00009">
    <property type="entry name" value="GTP_EFTU"/>
    <property type="match status" value="1"/>
</dbReference>
<dbReference type="InterPro" id="IPR041757">
    <property type="entry name" value="CysN_GTP-bd"/>
</dbReference>
<dbReference type="SUPFAM" id="SSF52540">
    <property type="entry name" value="P-loop containing nucleoside triphosphate hydrolases"/>
    <property type="match status" value="1"/>
</dbReference>
<dbReference type="InterPro" id="IPR011779">
    <property type="entry name" value="SO4_adenylTrfase_lsu"/>
</dbReference>
<dbReference type="InterPro" id="IPR009000">
    <property type="entry name" value="Transl_B-barrel_sf"/>
</dbReference>
<dbReference type="InterPro" id="IPR044139">
    <property type="entry name" value="CysN_NoDQ_III"/>
</dbReference>
<gene>
    <name evidence="8" type="ORF">BX611_0382</name>
</gene>